<feature type="domain" description="Zn(2)-C6 fungal-type" evidence="3">
    <location>
        <begin position="43"/>
        <end position="67"/>
    </location>
</feature>
<dbReference type="GO" id="GO:0045944">
    <property type="term" value="P:positive regulation of transcription by RNA polymerase II"/>
    <property type="evidence" value="ECO:0007669"/>
    <property type="project" value="TreeGrafter"/>
</dbReference>
<accession>C8Z7L7</accession>
<evidence type="ECO:0000313" key="4">
    <source>
        <dbReference type="EMBL" id="CAY79383.1"/>
    </source>
</evidence>
<evidence type="ECO:0000256" key="2">
    <source>
        <dbReference type="ARBA" id="ARBA00023242"/>
    </source>
</evidence>
<proteinExistence type="predicted"/>
<dbReference type="GO" id="GO:0000981">
    <property type="term" value="F:DNA-binding transcription factor activity, RNA polymerase II-specific"/>
    <property type="evidence" value="ECO:0007669"/>
    <property type="project" value="InterPro"/>
</dbReference>
<comment type="subcellular location">
    <subcellularLocation>
        <location evidence="1">Nucleus</location>
    </subcellularLocation>
</comment>
<protein>
    <submittedName>
        <fullName evidence="4">EC1118_1F14_0078p</fullName>
    </submittedName>
</protein>
<dbReference type="EMBL" id="FN393068">
    <property type="protein sequence ID" value="CAY79383.1"/>
    <property type="molecule type" value="Genomic_DNA"/>
</dbReference>
<dbReference type="GO" id="GO:0000976">
    <property type="term" value="F:transcription cis-regulatory region binding"/>
    <property type="evidence" value="ECO:0007669"/>
    <property type="project" value="TreeGrafter"/>
</dbReference>
<dbReference type="Pfam" id="PF00172">
    <property type="entry name" value="Zn_clus"/>
    <property type="match status" value="1"/>
</dbReference>
<dbReference type="InterPro" id="IPR021858">
    <property type="entry name" value="Fun_TF"/>
</dbReference>
<dbReference type="Gene3D" id="4.10.240.10">
    <property type="entry name" value="Zn(2)-C6 fungal-type DNA-binding domain"/>
    <property type="match status" value="1"/>
</dbReference>
<dbReference type="InterPro" id="IPR001138">
    <property type="entry name" value="Zn2Cys6_DnaBD"/>
</dbReference>
<sequence>MTRVTGTPRKRYSHNGCKECKRRKIKVREFNFFNLQTKRRLTNVKCDEGKPVCWHCDRLEKSCRYLEGKGDEYGIRKVTQLAKAGSIQTASYGEENYIGGTSASPIVFRSNNGPREVEPDQLHDSFTAYWAPLLANDLSDLVNSTLSEMTAIEEPESPCYSIPNGVTPESCTPVKQVMFQTNVPFSYLNLTGENHFYMKEFYNEFSNVILPFQASSDGIMINPVRDILIIYARESHYLLYALLACGARSSHRKSSLPEDQSSYKLYLRRCLETLTAVMERDMMGSLDSILLTILVLTCDSASHTRQEWRAHLRGAKDLLSKNDTQKTHSMIFLLCKSWYSSIEILAGLVSPKGGTLRTGEELDLLICNRSEEVTTLRKLNIVSEEGFSLFHGYSMELVVIIKDLIKILRREGKSQQDYCAITELISSVRKQLDFELIDKSGIVPNTHPCYPKKINENDSSFSNNISVTYVDGRKLTLSWSDISHRSYALAALLTIFTKLLNIDKGNAFVQSMVKDLISTACCYDGAGGFLKSHCYFVLQWPMLVAGTNSIIEEHKARVETFFRLVAQLGSGSAGFALARLRRIWSNGPAAENETAVGIDMVTY</sequence>
<dbReference type="PANTHER" id="PTHR37534">
    <property type="entry name" value="TRANSCRIPTIONAL ACTIVATOR PROTEIN UGA3"/>
    <property type="match status" value="1"/>
</dbReference>
<evidence type="ECO:0000313" key="5">
    <source>
        <dbReference type="Proteomes" id="UP000000286"/>
    </source>
</evidence>
<gene>
    <name evidence="4" type="ORF">EC1118_1F14_0078g</name>
</gene>
<dbReference type="OrthoDB" id="424974at2759"/>
<name>C8Z7L7_YEAS8</name>
<dbReference type="AlphaFoldDB" id="C8Z7L7"/>
<dbReference type="Proteomes" id="UP000000286">
    <property type="component" value="Chromosome VI"/>
</dbReference>
<dbReference type="PANTHER" id="PTHR37534:SF49">
    <property type="entry name" value="LYSINE BIOSYNTHESIS REGULATORY PROTEIN LYS14"/>
    <property type="match status" value="1"/>
</dbReference>
<evidence type="ECO:0000259" key="3">
    <source>
        <dbReference type="Pfam" id="PF00172"/>
    </source>
</evidence>
<keyword evidence="2" id="KW-0539">Nucleus</keyword>
<dbReference type="CDD" id="cd00067">
    <property type="entry name" value="GAL4"/>
    <property type="match status" value="1"/>
</dbReference>
<evidence type="ECO:0000256" key="1">
    <source>
        <dbReference type="ARBA" id="ARBA00004123"/>
    </source>
</evidence>
<dbReference type="GO" id="GO:0008270">
    <property type="term" value="F:zinc ion binding"/>
    <property type="evidence" value="ECO:0007669"/>
    <property type="project" value="InterPro"/>
</dbReference>
<organism evidence="4 5">
    <name type="scientific">Saccharomyces cerevisiae (strain Lalvin EC1118 / Prise de mousse)</name>
    <name type="common">Baker's yeast</name>
    <dbReference type="NCBI Taxonomy" id="643680"/>
    <lineage>
        <taxon>Eukaryota</taxon>
        <taxon>Fungi</taxon>
        <taxon>Dikarya</taxon>
        <taxon>Ascomycota</taxon>
        <taxon>Saccharomycotina</taxon>
        <taxon>Saccharomycetes</taxon>
        <taxon>Saccharomycetales</taxon>
        <taxon>Saccharomycetaceae</taxon>
        <taxon>Saccharomyces</taxon>
    </lineage>
</organism>
<dbReference type="GO" id="GO:0005634">
    <property type="term" value="C:nucleus"/>
    <property type="evidence" value="ECO:0007669"/>
    <property type="project" value="UniProtKB-SubCell"/>
</dbReference>
<reference evidence="4 5" key="1">
    <citation type="journal article" date="2009" name="Proc. Natl. Acad. Sci. U.S.A.">
        <title>Eukaryote-to-eukaryote gene transfer events revealed by the genome sequence of the wine yeast Saccharomyces cerevisiae EC1118.</title>
        <authorList>
            <person name="Novo M."/>
            <person name="Bigey F."/>
            <person name="Beyne E."/>
            <person name="Galeote V."/>
            <person name="Gavory F."/>
            <person name="Mallet S."/>
            <person name="Cambot B."/>
            <person name="Legras J.L."/>
            <person name="Wincker P."/>
            <person name="Casaregola S."/>
            <person name="Dequin S."/>
        </authorList>
    </citation>
    <scope>NUCLEOTIDE SEQUENCE [LARGE SCALE GENOMIC DNA]</scope>
    <source>
        <strain evidence="5">Lalvin EC1118 / Prise de mousse</strain>
    </source>
</reference>
<dbReference type="InterPro" id="IPR036864">
    <property type="entry name" value="Zn2-C6_fun-type_DNA-bd_sf"/>
</dbReference>
<dbReference type="HOGENOM" id="CLU_014489_1_0_1"/>
<dbReference type="Pfam" id="PF11951">
    <property type="entry name" value="Fungal_trans_2"/>
    <property type="match status" value="1"/>
</dbReference>